<name>A0AAJ6D8U1_GLAPU</name>
<evidence type="ECO:0000313" key="2">
    <source>
        <dbReference type="EMBL" id="WGE08983.1"/>
    </source>
</evidence>
<gene>
    <name evidence="2" type="ORF">QBL01_06875</name>
</gene>
<dbReference type="Proteomes" id="UP001222296">
    <property type="component" value="Chromosome"/>
</dbReference>
<dbReference type="EMBL" id="CP121769">
    <property type="protein sequence ID" value="WGE08983.1"/>
    <property type="molecule type" value="Genomic_DNA"/>
</dbReference>
<organism evidence="2 3">
    <name type="scientific">Glaesserella parasuis</name>
    <name type="common">Haemophilus parasuis</name>
    <dbReference type="NCBI Taxonomy" id="738"/>
    <lineage>
        <taxon>Bacteria</taxon>
        <taxon>Pseudomonadati</taxon>
        <taxon>Pseudomonadota</taxon>
        <taxon>Gammaproteobacteria</taxon>
        <taxon>Pasteurellales</taxon>
        <taxon>Pasteurellaceae</taxon>
        <taxon>Glaesserella</taxon>
    </lineage>
</organism>
<sequence length="123" mass="14320">MLNLYSSTKGDFSMWEALIASLFSLLKEHFDHIIMRITTWCLSFILCWLYLPLSFKYGLEARPLPALPSYALVYLFYLTAATAFWQGFFIFLEIMGLIIEKIVKCKAIQPPANRVKVDKQQEK</sequence>
<feature type="transmembrane region" description="Helical" evidence="1">
    <location>
        <begin position="71"/>
        <end position="92"/>
    </location>
</feature>
<reference evidence="2" key="1">
    <citation type="submission" date="2023-04" db="EMBL/GenBank/DDBJ databases">
        <title>Molecular characterization of the Integrative and Conjugative elements harboring multidrug-resistance gene from Glaesserella (Haemophilus) parasuis.</title>
        <authorList>
            <person name="Che Y."/>
            <person name="Zhou L."/>
        </authorList>
    </citation>
    <scope>NUCLEOTIDE SEQUENCE</scope>
    <source>
        <strain evidence="2">Z44</strain>
    </source>
</reference>
<proteinExistence type="predicted"/>
<keyword evidence="1" id="KW-0812">Transmembrane</keyword>
<keyword evidence="1" id="KW-0472">Membrane</keyword>
<dbReference type="AlphaFoldDB" id="A0AAJ6D8U1"/>
<protein>
    <submittedName>
        <fullName evidence="2">Uncharacterized protein</fullName>
    </submittedName>
</protein>
<keyword evidence="1" id="KW-1133">Transmembrane helix</keyword>
<evidence type="ECO:0000256" key="1">
    <source>
        <dbReference type="SAM" id="Phobius"/>
    </source>
</evidence>
<dbReference type="RefSeq" id="WP_279378287.1">
    <property type="nucleotide sequence ID" value="NZ_CP121769.1"/>
</dbReference>
<accession>A0AAJ6D8U1</accession>
<feature type="transmembrane region" description="Helical" evidence="1">
    <location>
        <begin position="33"/>
        <end position="51"/>
    </location>
</feature>
<evidence type="ECO:0000313" key="3">
    <source>
        <dbReference type="Proteomes" id="UP001222296"/>
    </source>
</evidence>